<sequence>MNRYSSKGHSLPGQSFISQKHVTAISDGDNPFSIALSTYSARAFACQTCNIHIHPSVHGLPTSVSMQDIHSTGIAVLRQSGERNSYNATTRVTPHVHARLSEPKSSKYTLEAKAEVTCFLVAPLKSSMYHYFLLRFYPMIVEHPLTSPSTYPNLP</sequence>
<reference evidence="1 2" key="2">
    <citation type="journal article" date="2014" name="J. Gen. Appl. Microbiol.">
        <title>The early diverging ascomycetous budding yeast Saitoella complicata has three histone deacetylases belonging to the Clr6, Hos2, and Rpd3 lineages.</title>
        <authorList>
            <person name="Nishida H."/>
            <person name="Matsumoto T."/>
            <person name="Kondo S."/>
            <person name="Hamamoto M."/>
            <person name="Yoshikawa H."/>
        </authorList>
    </citation>
    <scope>NUCLEOTIDE SEQUENCE [LARGE SCALE GENOMIC DNA]</scope>
    <source>
        <strain evidence="1 2">NRRL Y-17804</strain>
    </source>
</reference>
<dbReference type="EMBL" id="BACD03000051">
    <property type="protein sequence ID" value="GAO51696.1"/>
    <property type="molecule type" value="Genomic_DNA"/>
</dbReference>
<evidence type="ECO:0000313" key="1">
    <source>
        <dbReference type="EMBL" id="GAO51696.1"/>
    </source>
</evidence>
<dbReference type="Proteomes" id="UP000033140">
    <property type="component" value="Unassembled WGS sequence"/>
</dbReference>
<comment type="caution">
    <text evidence="1">The sequence shown here is derived from an EMBL/GenBank/DDBJ whole genome shotgun (WGS) entry which is preliminary data.</text>
</comment>
<proteinExistence type="predicted"/>
<keyword evidence="2" id="KW-1185">Reference proteome</keyword>
<protein>
    <submittedName>
        <fullName evidence="1">Uncharacterized protein</fullName>
    </submittedName>
</protein>
<reference evidence="1 2" key="1">
    <citation type="journal article" date="2011" name="J. Gen. Appl. Microbiol.">
        <title>Draft genome sequencing of the enigmatic yeast Saitoella complicata.</title>
        <authorList>
            <person name="Nishida H."/>
            <person name="Hamamoto M."/>
            <person name="Sugiyama J."/>
        </authorList>
    </citation>
    <scope>NUCLEOTIDE SEQUENCE [LARGE SCALE GENOMIC DNA]</scope>
    <source>
        <strain evidence="1 2">NRRL Y-17804</strain>
    </source>
</reference>
<evidence type="ECO:0000313" key="2">
    <source>
        <dbReference type="Proteomes" id="UP000033140"/>
    </source>
</evidence>
<dbReference type="AlphaFoldDB" id="A0A0E9NPT2"/>
<reference evidence="1 2" key="3">
    <citation type="journal article" date="2015" name="Genome Announc.">
        <title>Draft Genome Sequence of the Archiascomycetous Yeast Saitoella complicata.</title>
        <authorList>
            <person name="Yamauchi K."/>
            <person name="Kondo S."/>
            <person name="Hamamoto M."/>
            <person name="Takahashi Y."/>
            <person name="Ogura Y."/>
            <person name="Hayashi T."/>
            <person name="Nishida H."/>
        </authorList>
    </citation>
    <scope>NUCLEOTIDE SEQUENCE [LARGE SCALE GENOMIC DNA]</scope>
    <source>
        <strain evidence="1 2">NRRL Y-17804</strain>
    </source>
</reference>
<name>A0A0E9NPT2_SAICN</name>
<accession>A0A0E9NPT2</accession>
<gene>
    <name evidence="1" type="ORF">G7K_5789-t1</name>
</gene>
<organism evidence="1 2">
    <name type="scientific">Saitoella complicata (strain BCRC 22490 / CBS 7301 / JCM 7358 / NBRC 10748 / NRRL Y-17804)</name>
    <dbReference type="NCBI Taxonomy" id="698492"/>
    <lineage>
        <taxon>Eukaryota</taxon>
        <taxon>Fungi</taxon>
        <taxon>Dikarya</taxon>
        <taxon>Ascomycota</taxon>
        <taxon>Taphrinomycotina</taxon>
        <taxon>Taphrinomycotina incertae sedis</taxon>
        <taxon>Saitoella</taxon>
    </lineage>
</organism>